<dbReference type="NCBIfam" id="NF004653">
    <property type="entry name" value="PRK06003.1"/>
    <property type="match status" value="1"/>
</dbReference>
<dbReference type="Pfam" id="PF00460">
    <property type="entry name" value="Flg_bb_rod"/>
    <property type="match status" value="1"/>
</dbReference>
<keyword evidence="3" id="KW-0966">Cell projection</keyword>
<proteinExistence type="predicted"/>
<dbReference type="GO" id="GO:0009425">
    <property type="term" value="C:bacterial-type flagellum basal body"/>
    <property type="evidence" value="ECO:0007669"/>
    <property type="project" value="UniProtKB-SubCell"/>
</dbReference>
<comment type="caution">
    <text evidence="3">The sequence shown here is derived from an EMBL/GenBank/DDBJ whole genome shotgun (WGS) entry which is preliminary data.</text>
</comment>
<reference evidence="3 4" key="1">
    <citation type="submission" date="2018-09" db="EMBL/GenBank/DDBJ databases">
        <authorList>
            <person name="Grouzdev D.S."/>
            <person name="Krutkina M.S."/>
        </authorList>
    </citation>
    <scope>NUCLEOTIDE SEQUENCE [LARGE SCALE GENOMIC DNA]</scope>
    <source>
        <strain evidence="3 4">RmlP001</strain>
    </source>
</reference>
<evidence type="ECO:0000259" key="2">
    <source>
        <dbReference type="Pfam" id="PF00460"/>
    </source>
</evidence>
<reference evidence="3 4" key="2">
    <citation type="submission" date="2019-02" db="EMBL/GenBank/DDBJ databases">
        <title>'Lichenibacterium ramalinii' gen. nov. sp. nov., 'Lichenibacterium minor' gen. nov. sp. nov.</title>
        <authorList>
            <person name="Pankratov T."/>
        </authorList>
    </citation>
    <scope>NUCLEOTIDE SEQUENCE [LARGE SCALE GENOMIC DNA]</scope>
    <source>
        <strain evidence="3 4">RmlP001</strain>
    </source>
</reference>
<evidence type="ECO:0000313" key="3">
    <source>
        <dbReference type="EMBL" id="RYB06155.1"/>
    </source>
</evidence>
<comment type="subcellular location">
    <subcellularLocation>
        <location evidence="1">Bacterial flagellum basal body</location>
    </subcellularLocation>
</comment>
<protein>
    <submittedName>
        <fullName evidence="3">Flagellar basal body rod protein FlgB</fullName>
    </submittedName>
</protein>
<dbReference type="Proteomes" id="UP000289411">
    <property type="component" value="Unassembled WGS sequence"/>
</dbReference>
<keyword evidence="3" id="KW-0282">Flagellum</keyword>
<dbReference type="EMBL" id="QYBC01000005">
    <property type="protein sequence ID" value="RYB06155.1"/>
    <property type="molecule type" value="Genomic_DNA"/>
</dbReference>
<keyword evidence="3" id="KW-0969">Cilium</keyword>
<evidence type="ECO:0000256" key="1">
    <source>
        <dbReference type="ARBA" id="ARBA00004117"/>
    </source>
</evidence>
<dbReference type="OrthoDB" id="9788334at2"/>
<dbReference type="InterPro" id="IPR001444">
    <property type="entry name" value="Flag_bb_rod_N"/>
</dbReference>
<feature type="domain" description="Flagellar basal body rod protein N-terminal" evidence="2">
    <location>
        <begin position="19"/>
        <end position="37"/>
    </location>
</feature>
<name>A0A4V1RIY2_9HYPH</name>
<gene>
    <name evidence="3" type="primary">flgB</name>
    <name evidence="3" type="ORF">D3272_07910</name>
</gene>
<dbReference type="AlphaFoldDB" id="A0A4V1RIY2"/>
<organism evidence="3 4">
    <name type="scientific">Lichenibacterium ramalinae</name>
    <dbReference type="NCBI Taxonomy" id="2316527"/>
    <lineage>
        <taxon>Bacteria</taxon>
        <taxon>Pseudomonadati</taxon>
        <taxon>Pseudomonadota</taxon>
        <taxon>Alphaproteobacteria</taxon>
        <taxon>Hyphomicrobiales</taxon>
        <taxon>Lichenihabitantaceae</taxon>
        <taxon>Lichenibacterium</taxon>
    </lineage>
</organism>
<dbReference type="RefSeq" id="WP_129218666.1">
    <property type="nucleotide sequence ID" value="NZ_QYBC01000005.1"/>
</dbReference>
<sequence>MDPIHLFDLAARQARWLSTDQSVIAANVANASTPGYRAQSVKPFSEVLDKTKLEMASTDPSHLALDPIQAQAAAMKEETPWEVTESGNSVSLEQELIKAGDVNRAYSLNTGIVKSFHAMLMSAVKS</sequence>
<accession>A0A4V1RIY2</accession>
<keyword evidence="4" id="KW-1185">Reference proteome</keyword>
<evidence type="ECO:0000313" key="4">
    <source>
        <dbReference type="Proteomes" id="UP000289411"/>
    </source>
</evidence>